<dbReference type="InterPro" id="IPR000836">
    <property type="entry name" value="PRTase_dom"/>
</dbReference>
<evidence type="ECO:0000313" key="3">
    <source>
        <dbReference type="EMBL" id="MDN4471691.1"/>
    </source>
</evidence>
<dbReference type="Proteomes" id="UP001172738">
    <property type="component" value="Unassembled WGS sequence"/>
</dbReference>
<dbReference type="EMBL" id="JAUHPV010000001">
    <property type="protein sequence ID" value="MDN4471691.1"/>
    <property type="molecule type" value="Genomic_DNA"/>
</dbReference>
<reference evidence="3" key="1">
    <citation type="submission" date="2023-06" db="EMBL/GenBank/DDBJ databases">
        <title>SYSU T00b26.</title>
        <authorList>
            <person name="Gao L."/>
            <person name="Fang B.-Z."/>
            <person name="Li W.-J."/>
        </authorList>
    </citation>
    <scope>NUCLEOTIDE SEQUENCE</scope>
    <source>
        <strain evidence="3">SYSU T00b26</strain>
    </source>
</reference>
<dbReference type="Gene3D" id="3.40.50.2020">
    <property type="match status" value="1"/>
</dbReference>
<keyword evidence="3" id="KW-0808">Transferase</keyword>
<dbReference type="SUPFAM" id="SSF53271">
    <property type="entry name" value="PRTase-like"/>
    <property type="match status" value="1"/>
</dbReference>
<dbReference type="RefSeq" id="WP_301125558.1">
    <property type="nucleotide sequence ID" value="NZ_JAUHPV010000001.1"/>
</dbReference>
<sequence length="239" mass="24690">MDPLEPVRALARLVVPVACPGCGREDVPWCDECEAPWWEPVWRAEADAARLSLEGRAAVPVWAVAVLAGNAHRMVAAWKDGGRRDLDPFFAGAAARAGACVAPRLSALPEPLCVVPAPARAAGVRRRGEDLPLLLAHAVADGLRARGARASVLPCLAIGAGEQRRISAADRWRRMRGAVRLTRLPPAGAPVLLVDDVVTTGATLAACISALEGAGSAVVGAVALAAVGRVAGEPSPGLR</sequence>
<gene>
    <name evidence="3" type="ORF">QQX04_01640</name>
</gene>
<keyword evidence="4" id="KW-1185">Reference proteome</keyword>
<dbReference type="Pfam" id="PF00156">
    <property type="entry name" value="Pribosyltran"/>
    <property type="match status" value="1"/>
</dbReference>
<protein>
    <submittedName>
        <fullName evidence="3">Phosphoribosyltransferase family protein</fullName>
    </submittedName>
</protein>
<accession>A0ABT8FXR4</accession>
<dbReference type="GO" id="GO:0016757">
    <property type="term" value="F:glycosyltransferase activity"/>
    <property type="evidence" value="ECO:0007669"/>
    <property type="project" value="UniProtKB-KW"/>
</dbReference>
<dbReference type="InterPro" id="IPR051910">
    <property type="entry name" value="ComF/GntX_DNA_util-trans"/>
</dbReference>
<evidence type="ECO:0000313" key="4">
    <source>
        <dbReference type="Proteomes" id="UP001172738"/>
    </source>
</evidence>
<feature type="domain" description="Phosphoribosyltransferase" evidence="2">
    <location>
        <begin position="186"/>
        <end position="229"/>
    </location>
</feature>
<comment type="similarity">
    <text evidence="1">Belongs to the ComF/GntX family.</text>
</comment>
<proteinExistence type="inferred from homology"/>
<name>A0ABT8FXR4_9MICO</name>
<comment type="caution">
    <text evidence="3">The sequence shown here is derived from an EMBL/GenBank/DDBJ whole genome shotgun (WGS) entry which is preliminary data.</text>
</comment>
<dbReference type="PANTHER" id="PTHR47505">
    <property type="entry name" value="DNA UTILIZATION PROTEIN YHGH"/>
    <property type="match status" value="1"/>
</dbReference>
<evidence type="ECO:0000259" key="2">
    <source>
        <dbReference type="Pfam" id="PF00156"/>
    </source>
</evidence>
<organism evidence="3 4">
    <name type="scientific">Demequina zhanjiangensis</name>
    <dbReference type="NCBI Taxonomy" id="3051659"/>
    <lineage>
        <taxon>Bacteria</taxon>
        <taxon>Bacillati</taxon>
        <taxon>Actinomycetota</taxon>
        <taxon>Actinomycetes</taxon>
        <taxon>Micrococcales</taxon>
        <taxon>Demequinaceae</taxon>
        <taxon>Demequina</taxon>
    </lineage>
</organism>
<dbReference type="PANTHER" id="PTHR47505:SF1">
    <property type="entry name" value="DNA UTILIZATION PROTEIN YHGH"/>
    <property type="match status" value="1"/>
</dbReference>
<keyword evidence="3" id="KW-0328">Glycosyltransferase</keyword>
<dbReference type="InterPro" id="IPR029057">
    <property type="entry name" value="PRTase-like"/>
</dbReference>
<evidence type="ECO:0000256" key="1">
    <source>
        <dbReference type="ARBA" id="ARBA00008007"/>
    </source>
</evidence>
<dbReference type="CDD" id="cd06223">
    <property type="entry name" value="PRTases_typeI"/>
    <property type="match status" value="1"/>
</dbReference>